<dbReference type="Pfam" id="PF07238">
    <property type="entry name" value="PilZ"/>
    <property type="match status" value="1"/>
</dbReference>
<name>A0A944QUQ9_9GAMM</name>
<dbReference type="Proteomes" id="UP000770889">
    <property type="component" value="Unassembled WGS sequence"/>
</dbReference>
<dbReference type="GO" id="GO:0035438">
    <property type="term" value="F:cyclic-di-GMP binding"/>
    <property type="evidence" value="ECO:0007669"/>
    <property type="project" value="InterPro"/>
</dbReference>
<evidence type="ECO:0000259" key="1">
    <source>
        <dbReference type="Pfam" id="PF07238"/>
    </source>
</evidence>
<dbReference type="SUPFAM" id="SSF141371">
    <property type="entry name" value="PilZ domain-like"/>
    <property type="match status" value="1"/>
</dbReference>
<dbReference type="AlphaFoldDB" id="A0A944QUQ9"/>
<evidence type="ECO:0000313" key="3">
    <source>
        <dbReference type="Proteomes" id="UP000770889"/>
    </source>
</evidence>
<dbReference type="Gene3D" id="2.40.10.220">
    <property type="entry name" value="predicted glycosyltransferase like domains"/>
    <property type="match status" value="1"/>
</dbReference>
<dbReference type="InterPro" id="IPR009875">
    <property type="entry name" value="PilZ_domain"/>
</dbReference>
<dbReference type="EMBL" id="JAHHGM010000005">
    <property type="protein sequence ID" value="MBT2988756.1"/>
    <property type="molecule type" value="Genomic_DNA"/>
</dbReference>
<protein>
    <submittedName>
        <fullName evidence="2">PilZ domain-containing protein</fullName>
    </submittedName>
</protein>
<comment type="caution">
    <text evidence="2">The sequence shown here is derived from an EMBL/GenBank/DDBJ whole genome shotgun (WGS) entry which is preliminary data.</text>
</comment>
<sequence>MEHRRDHRKLLSSEIVIIDRNHGEIQGKIRNISLSGMLVDIGDNLHRLNPIVDVTFPVESCGCQKQCQAKAFIVHQQSGCLGLMFSELDAGVRQMLRKMLYGYATVAERAYMYHGYSDTSHHLPKQVNAY</sequence>
<evidence type="ECO:0000313" key="2">
    <source>
        <dbReference type="EMBL" id="MBT2988756.1"/>
    </source>
</evidence>
<reference evidence="2 3" key="1">
    <citation type="submission" date="2021-05" db="EMBL/GenBank/DDBJ databases">
        <title>Genetic and Functional Diversity in Clade A Lucinid endosymbionts from the Bahamas.</title>
        <authorList>
            <person name="Giani N.M."/>
            <person name="Engel A.S."/>
            <person name="Campbell B.J."/>
        </authorList>
    </citation>
    <scope>NUCLEOTIDE SEQUENCE [LARGE SCALE GENOMIC DNA]</scope>
    <source>
        <strain evidence="2">LUC16012Gg_MoonRockCtena</strain>
    </source>
</reference>
<accession>A0A944QUQ9</accession>
<proteinExistence type="predicted"/>
<feature type="domain" description="PilZ" evidence="1">
    <location>
        <begin position="3"/>
        <end position="101"/>
    </location>
</feature>
<organism evidence="2 3">
    <name type="scientific">Candidatus Thiodiazotropha taylori</name>
    <dbReference type="NCBI Taxonomy" id="2792791"/>
    <lineage>
        <taxon>Bacteria</taxon>
        <taxon>Pseudomonadati</taxon>
        <taxon>Pseudomonadota</taxon>
        <taxon>Gammaproteobacteria</taxon>
        <taxon>Chromatiales</taxon>
        <taxon>Sedimenticolaceae</taxon>
        <taxon>Candidatus Thiodiazotropha</taxon>
    </lineage>
</organism>
<gene>
    <name evidence="2" type="ORF">KME65_07295</name>
</gene>